<proteinExistence type="inferred from homology"/>
<dbReference type="PANTHER" id="PTHR48020:SF12">
    <property type="entry name" value="PROTON MYO-INOSITOL COTRANSPORTER"/>
    <property type="match status" value="1"/>
</dbReference>
<dbReference type="PROSITE" id="PS50850">
    <property type="entry name" value="MFS"/>
    <property type="match status" value="1"/>
</dbReference>
<comment type="similarity">
    <text evidence="2 7">Belongs to the major facilitator superfamily. Sugar transporter (TC 2.A.1.1) family.</text>
</comment>
<sequence>MINLLRFDSEEDFELDTVSMSDEHTQLVNNASGTDLLGSMERRVQYTSEDDNISMESELDIRTETRRTPCFVYTLSFFSAIGGFLFGYDTGVVSGAMLLLKDYFKLSSLQEEIIVSVTIGFAFIFALVGGFLNDFFGRRATTLIASVVFTAGAVVLAFAINVAMLIIGRSILGIGIGLASMTVPVYIAECAPLHLRGRLVTVNNLFITGGQFVASVVAGAFSYRADGWRYMLGLAGIPSAIQYVGFLFLPESPRWLIKKGRNDRAKKVLMKIRGTKDVKKELEEVNFSFRRQEEGTDGSGLNIMRVLKTPTVRRALVVGCGLQLFQQLSGINTVMYYSATIIKMSGIQKQSDAIWLAAGTASINFIFTILGVWLVERIGRKKLIMGSLGGVLVSLVVLAVGFQLAAVNSPPVTVHEDENSTNDCSKYNWCEPCIENKDCGFCFNNFGKEAVNGSCLHVSSKNDSSHAMYGRCKSSSVINNGGDLIWAYEYCPTDYSWMIVMGLALYLMFFAPGMGPMPWTVNSEIYPLWARSTCNSVATATNWISNLLVSMTFLTLTETITKYGTYWMFVGIVILGLLFIGIAMPETKGKKLEDVESLFEDPWCMCDFGRTSRSVGITR</sequence>
<dbReference type="PRINTS" id="PR00171">
    <property type="entry name" value="SUGRTRNSPORT"/>
</dbReference>
<keyword evidence="3 7" id="KW-0813">Transport</keyword>
<keyword evidence="5 8" id="KW-1133">Transmembrane helix</keyword>
<dbReference type="NCBIfam" id="TIGR00879">
    <property type="entry name" value="SP"/>
    <property type="match status" value="1"/>
</dbReference>
<feature type="transmembrane region" description="Helical" evidence="8">
    <location>
        <begin position="353"/>
        <end position="375"/>
    </location>
</feature>
<evidence type="ECO:0000256" key="2">
    <source>
        <dbReference type="ARBA" id="ARBA00010992"/>
    </source>
</evidence>
<dbReference type="InterPro" id="IPR005828">
    <property type="entry name" value="MFS_sugar_transport-like"/>
</dbReference>
<evidence type="ECO:0000256" key="8">
    <source>
        <dbReference type="SAM" id="Phobius"/>
    </source>
</evidence>
<feature type="transmembrane region" description="Helical" evidence="8">
    <location>
        <begin position="495"/>
        <end position="515"/>
    </location>
</feature>
<dbReference type="SUPFAM" id="SSF103473">
    <property type="entry name" value="MFS general substrate transporter"/>
    <property type="match status" value="1"/>
</dbReference>
<dbReference type="InterPro" id="IPR020846">
    <property type="entry name" value="MFS_dom"/>
</dbReference>
<evidence type="ECO:0000256" key="4">
    <source>
        <dbReference type="ARBA" id="ARBA00022692"/>
    </source>
</evidence>
<dbReference type="PROSITE" id="PS00216">
    <property type="entry name" value="SUGAR_TRANSPORT_1"/>
    <property type="match status" value="1"/>
</dbReference>
<dbReference type="PANTHER" id="PTHR48020">
    <property type="entry name" value="PROTON MYO-INOSITOL COTRANSPORTER"/>
    <property type="match status" value="1"/>
</dbReference>
<evidence type="ECO:0000256" key="1">
    <source>
        <dbReference type="ARBA" id="ARBA00004141"/>
    </source>
</evidence>
<dbReference type="GO" id="GO:0016020">
    <property type="term" value="C:membrane"/>
    <property type="evidence" value="ECO:0007669"/>
    <property type="project" value="UniProtKB-SubCell"/>
</dbReference>
<feature type="transmembrane region" description="Helical" evidence="8">
    <location>
        <begin position="387"/>
        <end position="406"/>
    </location>
</feature>
<accession>A0ABD3UVW8</accession>
<evidence type="ECO:0000256" key="5">
    <source>
        <dbReference type="ARBA" id="ARBA00022989"/>
    </source>
</evidence>
<keyword evidence="11" id="KW-1185">Reference proteome</keyword>
<dbReference type="InterPro" id="IPR003663">
    <property type="entry name" value="Sugar/inositol_transpt"/>
</dbReference>
<feature type="transmembrane region" description="Helical" evidence="8">
    <location>
        <begin position="166"/>
        <end position="187"/>
    </location>
</feature>
<dbReference type="InterPro" id="IPR005829">
    <property type="entry name" value="Sugar_transporter_CS"/>
</dbReference>
<dbReference type="Pfam" id="PF00083">
    <property type="entry name" value="Sugar_tr"/>
    <property type="match status" value="2"/>
</dbReference>
<organism evidence="10 11">
    <name type="scientific">Sinanodonta woodiana</name>
    <name type="common">Chinese pond mussel</name>
    <name type="synonym">Anodonta woodiana</name>
    <dbReference type="NCBI Taxonomy" id="1069815"/>
    <lineage>
        <taxon>Eukaryota</taxon>
        <taxon>Metazoa</taxon>
        <taxon>Spiralia</taxon>
        <taxon>Lophotrochozoa</taxon>
        <taxon>Mollusca</taxon>
        <taxon>Bivalvia</taxon>
        <taxon>Autobranchia</taxon>
        <taxon>Heteroconchia</taxon>
        <taxon>Palaeoheterodonta</taxon>
        <taxon>Unionida</taxon>
        <taxon>Unionoidea</taxon>
        <taxon>Unionidae</taxon>
        <taxon>Unioninae</taxon>
        <taxon>Sinanodonta</taxon>
    </lineage>
</organism>
<feature type="transmembrane region" description="Helical" evidence="8">
    <location>
        <begin position="199"/>
        <end position="221"/>
    </location>
</feature>
<evidence type="ECO:0000256" key="7">
    <source>
        <dbReference type="RuleBase" id="RU003346"/>
    </source>
</evidence>
<reference evidence="10 11" key="1">
    <citation type="submission" date="2024-11" db="EMBL/GenBank/DDBJ databases">
        <title>Chromosome-level genome assembly of the freshwater bivalve Anodonta woodiana.</title>
        <authorList>
            <person name="Chen X."/>
        </authorList>
    </citation>
    <scope>NUCLEOTIDE SEQUENCE [LARGE SCALE GENOMIC DNA]</scope>
    <source>
        <strain evidence="10">MN2024</strain>
        <tissue evidence="10">Gills</tissue>
    </source>
</reference>
<dbReference type="FunFam" id="1.20.1250.20:FF:000177">
    <property type="entry name" value="proton myo-inositol cotransporter isoform X1"/>
    <property type="match status" value="1"/>
</dbReference>
<dbReference type="EMBL" id="JBJQND010000015">
    <property type="protein sequence ID" value="KAL3853166.1"/>
    <property type="molecule type" value="Genomic_DNA"/>
</dbReference>
<evidence type="ECO:0000259" key="9">
    <source>
        <dbReference type="PROSITE" id="PS50850"/>
    </source>
</evidence>
<keyword evidence="4 8" id="KW-0812">Transmembrane</keyword>
<feature type="transmembrane region" description="Helical" evidence="8">
    <location>
        <begin position="536"/>
        <end position="554"/>
    </location>
</feature>
<evidence type="ECO:0000313" key="10">
    <source>
        <dbReference type="EMBL" id="KAL3853166.1"/>
    </source>
</evidence>
<feature type="transmembrane region" description="Helical" evidence="8">
    <location>
        <begin position="227"/>
        <end position="249"/>
    </location>
</feature>
<dbReference type="Gene3D" id="1.20.1250.20">
    <property type="entry name" value="MFS general substrate transporter like domains"/>
    <property type="match status" value="2"/>
</dbReference>
<evidence type="ECO:0000256" key="6">
    <source>
        <dbReference type="ARBA" id="ARBA00023136"/>
    </source>
</evidence>
<comment type="subcellular location">
    <subcellularLocation>
        <location evidence="1">Membrane</location>
        <topology evidence="1">Multi-pass membrane protein</topology>
    </subcellularLocation>
</comment>
<comment type="caution">
    <text evidence="10">The sequence shown here is derived from an EMBL/GenBank/DDBJ whole genome shotgun (WGS) entry which is preliminary data.</text>
</comment>
<dbReference type="AlphaFoldDB" id="A0ABD3UVW8"/>
<dbReference type="CDD" id="cd17360">
    <property type="entry name" value="MFS_HMIT_like"/>
    <property type="match status" value="1"/>
</dbReference>
<dbReference type="InterPro" id="IPR036259">
    <property type="entry name" value="MFS_trans_sf"/>
</dbReference>
<evidence type="ECO:0000256" key="3">
    <source>
        <dbReference type="ARBA" id="ARBA00022448"/>
    </source>
</evidence>
<keyword evidence="6 8" id="KW-0472">Membrane</keyword>
<protein>
    <recommendedName>
        <fullName evidence="9">Major facilitator superfamily (MFS) profile domain-containing protein</fullName>
    </recommendedName>
</protein>
<feature type="transmembrane region" description="Helical" evidence="8">
    <location>
        <begin position="315"/>
        <end position="338"/>
    </location>
</feature>
<feature type="transmembrane region" description="Helical" evidence="8">
    <location>
        <begin position="140"/>
        <end position="160"/>
    </location>
</feature>
<dbReference type="InterPro" id="IPR050814">
    <property type="entry name" value="Myo-inositol_Transporter"/>
</dbReference>
<dbReference type="FunFam" id="1.20.1250.20:FF:000780">
    <property type="entry name" value="Proton myo-inositol cotransporter"/>
    <property type="match status" value="1"/>
</dbReference>
<dbReference type="PROSITE" id="PS00217">
    <property type="entry name" value="SUGAR_TRANSPORT_2"/>
    <property type="match status" value="1"/>
</dbReference>
<feature type="transmembrane region" description="Helical" evidence="8">
    <location>
        <begin position="70"/>
        <end position="93"/>
    </location>
</feature>
<feature type="transmembrane region" description="Helical" evidence="8">
    <location>
        <begin position="113"/>
        <end position="133"/>
    </location>
</feature>
<feature type="transmembrane region" description="Helical" evidence="8">
    <location>
        <begin position="566"/>
        <end position="584"/>
    </location>
</feature>
<feature type="domain" description="Major facilitator superfamily (MFS) profile" evidence="9">
    <location>
        <begin position="75"/>
        <end position="588"/>
    </location>
</feature>
<dbReference type="Proteomes" id="UP001634394">
    <property type="component" value="Unassembled WGS sequence"/>
</dbReference>
<name>A0ABD3UVW8_SINWO</name>
<evidence type="ECO:0000313" key="11">
    <source>
        <dbReference type="Proteomes" id="UP001634394"/>
    </source>
</evidence>
<gene>
    <name evidence="10" type="ORF">ACJMK2_016732</name>
</gene>